<dbReference type="AlphaFoldDB" id="A0AA39JBH2"/>
<evidence type="ECO:0000313" key="1">
    <source>
        <dbReference type="EMBL" id="KAK0439701.1"/>
    </source>
</evidence>
<sequence length="418" mass="47137">MLNNILNILERWHPRRDKKMTEPCFPQEIFDAIIDQLKDDTDTLKEISLASTILSPRTRVHLFSSANLSSKTDCVRLRKLITQSPHLARYFTSLTFEFHSRSVARSLPAKILRKLVNIRELTLILGDFSNFRPSVISALGARSYTSLALILIDFDSVTDICPLTRNSPSLKTMHIVAPRFFGLDVPCDHEGVVPSPTSLSITDTESDAGTILGSILSPRQCPISMERVDTLLILISHTNPALIEQLNHFLDEMSVERALTSFHVTHTSTVPPTLTLHISHVNTLMIDISAYRNSDEPKSIIGWWITAFLDIEADCALEVVRLKIDVKNMPSLSAPDYGDMWKQMNEALHRIPSLKTVDLAFYNMSPDWPWDEAEARMIEGFKMRDPQRELNIHVTTFSSSLPLFSFGSCNCTKGDADQ</sequence>
<organism evidence="1 2">
    <name type="scientific">Armillaria tabescens</name>
    <name type="common">Ringless honey mushroom</name>
    <name type="synonym">Agaricus tabescens</name>
    <dbReference type="NCBI Taxonomy" id="1929756"/>
    <lineage>
        <taxon>Eukaryota</taxon>
        <taxon>Fungi</taxon>
        <taxon>Dikarya</taxon>
        <taxon>Basidiomycota</taxon>
        <taxon>Agaricomycotina</taxon>
        <taxon>Agaricomycetes</taxon>
        <taxon>Agaricomycetidae</taxon>
        <taxon>Agaricales</taxon>
        <taxon>Marasmiineae</taxon>
        <taxon>Physalacriaceae</taxon>
        <taxon>Desarmillaria</taxon>
    </lineage>
</organism>
<dbReference type="EMBL" id="JAUEPS010000083">
    <property type="protein sequence ID" value="KAK0439701.1"/>
    <property type="molecule type" value="Genomic_DNA"/>
</dbReference>
<proteinExistence type="predicted"/>
<comment type="caution">
    <text evidence="1">The sequence shown here is derived from an EMBL/GenBank/DDBJ whole genome shotgun (WGS) entry which is preliminary data.</text>
</comment>
<dbReference type="RefSeq" id="XP_060323343.1">
    <property type="nucleotide sequence ID" value="XM_060474728.1"/>
</dbReference>
<dbReference type="Proteomes" id="UP001175211">
    <property type="component" value="Unassembled WGS sequence"/>
</dbReference>
<gene>
    <name evidence="1" type="ORF">EV420DRAFT_1583426</name>
</gene>
<keyword evidence="2" id="KW-1185">Reference proteome</keyword>
<dbReference type="GeneID" id="85358276"/>
<protein>
    <submittedName>
        <fullName evidence="1">Uncharacterized protein</fullName>
    </submittedName>
</protein>
<reference evidence="1" key="1">
    <citation type="submission" date="2023-06" db="EMBL/GenBank/DDBJ databases">
        <authorList>
            <consortium name="Lawrence Berkeley National Laboratory"/>
            <person name="Ahrendt S."/>
            <person name="Sahu N."/>
            <person name="Indic B."/>
            <person name="Wong-Bajracharya J."/>
            <person name="Merenyi Z."/>
            <person name="Ke H.-M."/>
            <person name="Monk M."/>
            <person name="Kocsube S."/>
            <person name="Drula E."/>
            <person name="Lipzen A."/>
            <person name="Balint B."/>
            <person name="Henrissat B."/>
            <person name="Andreopoulos B."/>
            <person name="Martin F.M."/>
            <person name="Harder C.B."/>
            <person name="Rigling D."/>
            <person name="Ford K.L."/>
            <person name="Foster G.D."/>
            <person name="Pangilinan J."/>
            <person name="Papanicolaou A."/>
            <person name="Barry K."/>
            <person name="LaButti K."/>
            <person name="Viragh M."/>
            <person name="Koriabine M."/>
            <person name="Yan M."/>
            <person name="Riley R."/>
            <person name="Champramary S."/>
            <person name="Plett K.L."/>
            <person name="Tsai I.J."/>
            <person name="Slot J."/>
            <person name="Sipos G."/>
            <person name="Plett J."/>
            <person name="Nagy L.G."/>
            <person name="Grigoriev I.V."/>
        </authorList>
    </citation>
    <scope>NUCLEOTIDE SEQUENCE</scope>
    <source>
        <strain evidence="1">CCBAS 213</strain>
    </source>
</reference>
<name>A0AA39JBH2_ARMTA</name>
<evidence type="ECO:0000313" key="2">
    <source>
        <dbReference type="Proteomes" id="UP001175211"/>
    </source>
</evidence>
<accession>A0AA39JBH2</accession>